<accession>Q6AIC7</accession>
<proteinExistence type="predicted"/>
<dbReference type="EMBL" id="CR522871">
    <property type="protein sequence ID" value="CAG37920.1"/>
    <property type="molecule type" value="Genomic_DNA"/>
</dbReference>
<reference evidence="3 4" key="1">
    <citation type="journal article" date="2004" name="Environ. Microbiol.">
        <title>The genome of Desulfotalea psychrophila, a sulfate-reducing bacterium from permanently cold Arctic sediments.</title>
        <authorList>
            <person name="Rabus R."/>
            <person name="Ruepp A."/>
            <person name="Frickey T."/>
            <person name="Rattei T."/>
            <person name="Fartmann B."/>
            <person name="Stark M."/>
            <person name="Bauer M."/>
            <person name="Zibat A."/>
            <person name="Lombardot T."/>
            <person name="Becker I."/>
            <person name="Amann J."/>
            <person name="Gellner K."/>
            <person name="Teeling H."/>
            <person name="Leuschner W.D."/>
            <person name="Gloeckner F.-O."/>
            <person name="Lupas A.N."/>
            <person name="Amann R."/>
            <person name="Klenk H.-P."/>
        </authorList>
    </citation>
    <scope>NUCLEOTIDE SEQUENCE [LARGE SCALE GENOMIC DNA]</scope>
    <source>
        <strain evidence="4">DSM 12343 / LSv54</strain>
        <plasmid evidence="4">large</plasmid>
    </source>
</reference>
<keyword evidence="1" id="KW-0472">Membrane</keyword>
<keyword evidence="1" id="KW-1133">Transmembrane helix</keyword>
<protein>
    <recommendedName>
        <fullName evidence="2">Filamentous haemagglutinin FhaB/tRNA nuclease CdiA-like TPS domain-containing protein</fullName>
    </recommendedName>
</protein>
<keyword evidence="1" id="KW-0812">Transmembrane</keyword>
<dbReference type="PANTHER" id="PTHR12338:SF5">
    <property type="entry name" value="ANTIGEN 43-RELATED"/>
    <property type="match status" value="1"/>
</dbReference>
<dbReference type="PANTHER" id="PTHR12338">
    <property type="entry name" value="AUTOTRANSPORTER"/>
    <property type="match status" value="1"/>
</dbReference>
<dbReference type="InterPro" id="IPR012334">
    <property type="entry name" value="Pectin_lyas_fold"/>
</dbReference>
<dbReference type="Proteomes" id="UP000000602">
    <property type="component" value="Plasmid large"/>
</dbReference>
<dbReference type="SMART" id="SM00912">
    <property type="entry name" value="Haemagg_act"/>
    <property type="match status" value="1"/>
</dbReference>
<evidence type="ECO:0000256" key="1">
    <source>
        <dbReference type="SAM" id="Phobius"/>
    </source>
</evidence>
<dbReference type="OrthoDB" id="1776524at2"/>
<organism evidence="3 4">
    <name type="scientific">Desulfotalea psychrophila (strain LSv54 / DSM 12343)</name>
    <dbReference type="NCBI Taxonomy" id="177439"/>
    <lineage>
        <taxon>Bacteria</taxon>
        <taxon>Pseudomonadati</taxon>
        <taxon>Thermodesulfobacteriota</taxon>
        <taxon>Desulfobulbia</taxon>
        <taxon>Desulfobulbales</taxon>
        <taxon>Desulfocapsaceae</taxon>
        <taxon>Desulfotalea</taxon>
    </lineage>
</organism>
<dbReference type="InterPro" id="IPR008638">
    <property type="entry name" value="FhaB/CdiA-like_TPS"/>
</dbReference>
<dbReference type="eggNOG" id="COG3210">
    <property type="taxonomic scope" value="Bacteria"/>
</dbReference>
<dbReference type="Pfam" id="PF18676">
    <property type="entry name" value="MBG_2"/>
    <property type="match status" value="1"/>
</dbReference>
<evidence type="ECO:0000313" key="3">
    <source>
        <dbReference type="EMBL" id="CAG37920.1"/>
    </source>
</evidence>
<dbReference type="SUPFAM" id="SSF88633">
    <property type="entry name" value="Positive stranded ssRNA viruses"/>
    <property type="match status" value="1"/>
</dbReference>
<dbReference type="InterPro" id="IPR011050">
    <property type="entry name" value="Pectin_lyase_fold/virulence"/>
</dbReference>
<evidence type="ECO:0000313" key="4">
    <source>
        <dbReference type="Proteomes" id="UP000000602"/>
    </source>
</evidence>
<dbReference type="NCBIfam" id="TIGR01901">
    <property type="entry name" value="adhes_NPXG"/>
    <property type="match status" value="1"/>
</dbReference>
<keyword evidence="4" id="KW-1185">Reference proteome</keyword>
<name>Q6AIC7_DESPS</name>
<geneLocation type="plasmid" evidence="4">
    <name>large</name>
</geneLocation>
<dbReference type="SUPFAM" id="SSF51126">
    <property type="entry name" value="Pectin lyase-like"/>
    <property type="match status" value="1"/>
</dbReference>
<dbReference type="HOGENOM" id="CLU_223427_0_0_7"/>
<dbReference type="KEGG" id="dps:DPPB56"/>
<dbReference type="Gene3D" id="2.160.20.10">
    <property type="entry name" value="Single-stranded right-handed beta-helix, Pectin lyase-like"/>
    <property type="match status" value="1"/>
</dbReference>
<dbReference type="STRING" id="177439.DPPB56"/>
<evidence type="ECO:0000259" key="2">
    <source>
        <dbReference type="SMART" id="SM00912"/>
    </source>
</evidence>
<sequence length="4725" mass="469905">MKSWRLCFGRNALVLCEKSIALCLALMMMFPVTMLANPTGGQVISGSASFNRSHNKLNVNQGSNSAIINWQDFSIGAGETTNFIQPSATSAVLNRVISRNPSQIYGNLTANGKVYLVNQNGILIGPSGVIDTKGFVASTLDVANEAFLAGDDMTFLGESGASVINLGKINAIAGDVLLIAYDVQNAGTITAKEGTVGLAAGSEILVRASGDQRIFIHAGASDGKVKNSGLIESASAELKAVGGNEFALAINNTGAVRATGSEERGGRIWLVSGTGTTENSGTLTAQKGDVGGTVQVLGDRVALTGTSVIDVSGASGGGTALVGGDYQGKNSTVKNATKTFVGKKTLITANAGYNGHGGKVIIWSDETTQFAGTISAKGGTENGDGGFAEVSGKKILAYQGITDLRAKKGKTGTLLLDPFNITIKNGSSENYNSISSTDEKFFTSAGTPSVLSVERLTTALKDSNVTVQTGGGTTLEDGNITVASKIGWSSDQNLTLIASNDIIINAEIASFDGNLTLNASNDININAKIVSVSGNLTLNADSDITLTGGAITLGNNGMVSLYNGSLTANADGNIFAGLNNSLYVHDATSFTSRNGSVLATSLANTFKGTVSATSGENDGVHLVNNCKLTLGTVSAGNNGLTLVAHGNITGSQAVGSAGTVNISTALNSNGSILLTGGFSSAGTVSLSADGFGSISIANVLGTVSLASADFGGSFTLGNAGTSVLILSDGDNDVDSDVVTGRGAGVVDITAGSIVFNDSIVTNAGNVLLTATSGGVNADDDNGTITTTATADTGVSSGSVTIIATDDVILKSVSTIGANNAIGVGSNAAAISVTSTGGHVTVTDVTATGGNATGAGHRNGGNAGNISLTAGTDKAITLNGNLSAIGGSYVGDSTQGLGGFIVVASPTVLTEDRLVTTGKTAGNITFESTIDSFDSTAKTLTLAAGLGDVSLQGLVGSTNKLGKLEVTSSGHTYVVKGITTTAVGGVGIDINATENIILGGNDSEVVLDTSAANGSVDLDASSSVVLDDSVKITHGLGNVTMGYQVRSAVGESGAHHLIIEHGDTAGAGGVFGDIYFEYNLGSSANRIGAVRIDGVNNLRLPSYVYASSLTYADDVGTRVLGEGAITYNTNYTNSTINVDGAAGVDIYTKGAVVTPHGAITSTVFGADVTLQSTTNTVTQNGAITTNAGAVTIDGQSGVLLVADDSDITTAGGAITLTSSAGVVTISGNGADLTSTGGDIAIAGIGVSQTDTDNDIDAGSGKICIDGGGGIIDLDGTLISTATDAEEPPAVLIHDASVVNISRVTAINGTLRIGEMVGAVGSEIADVTGSVIQQDLSLITDKINIKTLEVNAASNLSITDTNNIIDNLGDFNLGGSLTVQAKGRTNGLQLTGDVEATAVTIRTGLNTGGTDGILSLVTTNITATSGDVLLQGRGVTQLVGSTITAADQILILGSDYSDGTVQAVTLGGDLIAGSTATDAVVIDDTGNLIIANITAGTVGNRGGLRLGTNIDRDTTGEGAASGVNLGYTRIYGTVNQTADSEIKVGRLSIHQESGAVTLTNTGNEIKELGTISRGGAINILDADTEKNGLTLMGHMDGGTLDSAVTITTPGLLNLGGYLIYGSAVDLNGGSDLADTENALTSSGGGVYAERNTGNLTIDAGGSRIALSGALYALTDDKVIIENASDVSLGRVSRTEFPSGQIGELVLGTSGNVITGNVTQATGNIAADTISGVVNGSALLAQTNYVDNVSDFSAIDGFTLSNNAFALTVIGDLLSTNGDILLRTTGTNDDITVNSSASIAANTLGTGAVSLVANGLASINVFDSVTAGSGGVSIVTAENINVSGGSSIETTGGVELRAINAADNGYHRGIVLGGNISAGDDGVAIHSGYTINQSGGVITTSGALYGINSSGTTTIGAGSPSARGYVKLDTDNEIAELGPFYLEDAVSVSPYFKLNDVSGGLTLTGAITNPYGDIEIATAGGRLVLATHAVTAGSSINGGANISLKGRGIKQTSGSISVNGNDGQGGTILLQGHDGAFAGAINLAGTLQTYNTSANAITIRGTTNLTLPEIDVAGGILTLGGSDVTHQITGVVTQNAGTSIDTDILVVTAESSVVLTNVGNKVGSLGAVSVGDVGGKQYDFDLYDSIGGLTLTGNVTSAGGLQIVTAKVEGGEVERLELSDKQVRSLGDLYLSGEEIHQAATGEVNSAYQSISSDDAGTITLAGGDAAITLEGKLYTNNARATAVQLLNATDVTLHEVGVSSGTLVLGTAGANDITGIVSQDDGGVISAKTLVGDVGILALDETLNLDELGALITTGDLTLLDQGGTLAAAGLTCVGDVAAGGTTRIETSDGVLDFATFDLDANGHGLTLVGVGITQDFTVDTGVSDSAIKASTASIDAGTGSILLGSSSNDFTGQVGLTAAGAQVTIRDTDDLTLNANGTSLDDTLGDDTSILAIAGSQLILTGDAITTDEGSIDFRSLGGNLSTPGALTTGSGNVDLYSSAILTLSNSIASTSGDITIDGATVAHVSGGGYSLQTGNAGTITVDARTGNYTQGLDFDYSTVAGDITINALNGAANVANIQSTSGDLYVTTGGDITQQGGTAVQVATLTAKAMADGSITLAGTANAVDTISLRSRNLADDATGSGTIGYIDVDGVVIDQIETSGNATLTAGDAVSTGARGTIAANLLTVKTLKDAGGDITLTETNDVNSIDFQTRNAADSDNAAGEIRFTDRDGFSVTNVKTTDIAVFDADGAVTQTGAIIAAGLGLSGSGGYTLNNEALGTPINQVSTIASNATGDVNFSTALALTIGTVNQVGVSTGGANFALLAPSIDSSSIPIDTQSAVAGENGGSLTLVTYGMGTDGNLTVSDIITSGQDATVANTDGGVAGNVTLTAAGDVLSIGGALIARGGALDGTGADGADALVRLTAATGAVSQTDGDNEIKTGRVIVNAANTSELLDLTNTIDEISATLTGADADFTFKNAGDFTVGINDGGVIGLSTNSGNIALSGSGDVTLATDATVATTGGDFSTVGRAFTSNSGATITTSGGNVDLTGHTGAVLLGADVTTAGGDITATEITSFDSMAVTLSTTGGSDESGGNINITSTGAVSIGMLVADGGSDSNGSGESAGSITLAADAKLTTAEINAIGSDHNSDSTIGGQGGVITLTGTGGIDLGGNIDASGGGSGATQAAGGSVILNSPTLLLADRSIDTGAGAGDITFNGSVDSEATETNNLTLTAGTGNIVLSGAVGSTQELGVIQVVSATDVTTTSTLDAASLIQTAGSGTTTVNGVMTLSGNLDFTGQNLAVNAGVATDASTQVHNTGTFSSALGGDIVANGGFSQDGTGVNELSGDITTVNNDIIFVTAITLNDAVAMDSDSGAGNITFSRTVDSAVGETDDLTISSGSGDVSFLDTLGALEQLGAIVVNCGALTRFDKAVTATSVYTDAPGAVHVNGGSVTTTGTQIYLEQLVLGADTTLTATTVITGDTLTGNNHSLDINGNVVLGNSTDDQVTGLSTLAVTGTTEIHTDTVTSANAQTYTGAVILGNSTTLTATDNAVTFNSTVNSQASETNALAVNSGSGAATFSGAIGDLVDGVLGALGVNSSNETTFTGAVKAASLTTNAGGSTTINGGSIETTGAQNYNDAVVLRADTVLTSGGTVNFAASVNSDVGQNRDLTIDAAGQSVNFVAAVGRADTLNALTIVDADNVTFSNTIDAASLTQQAGSGTTTLNGIATLSGNLDFTGAAFNVNARLNSGGTVEATNAGVFTTAAASDIDAAGGFTQNGAGPNNLAGAITTVGTNINFTSAVELTGDVSMSTGTTAGSIGFASTVDSDADLTLRSLRLTSANAAGQNFVAAVGANHALNILRIESTGVTQGGSAPINAAQLAIKSTDDATLANTGNDIDTLAALLSGDAALVFVDSDGVEIGTIDSGELQIVGITDGVGTSNVTLTVGGLLSQSVGSVVAIDGDMTIDASSFDAGNVQFTNNDANGTVLDDTLIGGNFNLNSSAAITQKDGAYLRVGGEFSTPDGSFVEGSTSGNFIAGGTGAVAQGNEVRLFGVITLTMSSGNLVATATKDGITTTSTTINKINIVDGVRIISDAGGESITGVTDASAVTLVDNNQIGGLLKITTKGVYYDSGIENITGIRQDGTLNLAAASLVVQKSSKNNSITPTVVGEGALALPDTANRFSGIVSVSAINMDASIAAENNIFLGEVKSGSLTVNTSGTITQSGSTIIKTDGLSLSNATTIDLSNANQIKKLSANLVGSLSLTNAQALTVGQVASVTGITASGDVLLKTTSGDLVLDAAIVVTGASNITLVSAANFTNKAGAAGLTVPLGSHWQVWSADPTLDTLDRLTPNFKQYNATYGAKDVATGATGNGFLYSLDPSLVVDLQGTVVRDYDGTVDATLVQSNYDVSGLVGTDSVELSTSGTFNTKNADTKKNITVNPLSIVSAHDGEIVVYGYQVSSTDISRDIGTINKVALTLTPVTDTKTYDGTVSSSSVVTVAGAVAGDTVTVAEQFAYKDVMDANMSTLQIKSGYTIVDGFNNDMSGNYTITDIATAIGTINKADVTVTANSNIVTYNGLNQNVTGFTATGLVNSETLAVLTNITEAGGSGKNARTYSHTASGTDRNYKLTFVAGNLDINKADVIVTANSNTVTYNGLGQKVTGFTATGLMNSETLAVLTNVTEAGGIGKKAGTYSHTASGTDRNYKLTFVAGSLDIRQGRTDS</sequence>
<feature type="domain" description="Filamentous haemagglutinin FhaB/tRNA nuclease CdiA-like TPS" evidence="2">
    <location>
        <begin position="36"/>
        <end position="146"/>
    </location>
</feature>
<dbReference type="InterPro" id="IPR041286">
    <property type="entry name" value="MBG_2"/>
</dbReference>
<dbReference type="InterPro" id="IPR050909">
    <property type="entry name" value="Bact_Autotransporter_VF"/>
</dbReference>
<gene>
    <name evidence="3" type="ordered locus">DPPB56</name>
</gene>
<feature type="transmembrane region" description="Helical" evidence="1">
    <location>
        <begin position="12"/>
        <end position="36"/>
    </location>
</feature>